<dbReference type="HAMAP" id="MF_00122">
    <property type="entry name" value="GatC"/>
    <property type="match status" value="1"/>
</dbReference>
<dbReference type="OrthoDB" id="5394539at2759"/>
<keyword evidence="3" id="KW-1185">Reference proteome</keyword>
<keyword evidence="1" id="KW-0547">Nucleotide-binding</keyword>
<reference evidence="2" key="1">
    <citation type="submission" date="2022-11" db="EMBL/GenBank/DDBJ databases">
        <authorList>
            <person name="Kikuchi T."/>
        </authorList>
    </citation>
    <scope>NUCLEOTIDE SEQUENCE</scope>
    <source>
        <strain evidence="2">PS1010</strain>
    </source>
</reference>
<dbReference type="SUPFAM" id="SSF141000">
    <property type="entry name" value="Glu-tRNAGln amidotransferase C subunit"/>
    <property type="match status" value="1"/>
</dbReference>
<name>A0A9P1MYU4_9PELO</name>
<keyword evidence="1" id="KW-0496">Mitochondrion</keyword>
<dbReference type="GO" id="GO:0030956">
    <property type="term" value="C:glutamyl-tRNA(Gln) amidotransferase complex"/>
    <property type="evidence" value="ECO:0007669"/>
    <property type="project" value="UniProtKB-UniRule"/>
</dbReference>
<sequence length="188" mass="22063">MLRLFIRRSYCTKKFPEVAKRKIAFEGDEVLVRDIPYISEILDEKLSEIPNFDAKLIAHLERLSLVRFDSEQAVANLRKSVKMAQKLELVDTENVEPMYTVWENQECPVFEDVEEKSLEIEEVFKNCTERFDDYFVTPPGNIALESKDRFDLNVINEWDKIGKPTAPQLKNQKTWKFLITLVVMNKIS</sequence>
<dbReference type="AlphaFoldDB" id="A0A9P1MYU4"/>
<comment type="subcellular location">
    <subcellularLocation>
        <location evidence="1">Mitochondrion</location>
    </subcellularLocation>
</comment>
<dbReference type="PANTHER" id="PTHR15004">
    <property type="entry name" value="GLUTAMYL-TRNA(GLN) AMIDOTRANSFERASE SUBUNIT C, MITOCHONDRIAL"/>
    <property type="match status" value="1"/>
</dbReference>
<dbReference type="GO" id="GO:0006450">
    <property type="term" value="P:regulation of translational fidelity"/>
    <property type="evidence" value="ECO:0007669"/>
    <property type="project" value="InterPro"/>
</dbReference>
<dbReference type="EC" id="6.3.5.-" evidence="1"/>
<accession>A0A9P1MYU4</accession>
<proteinExistence type="inferred from homology"/>
<comment type="subunit">
    <text evidence="1">Subunit of the heterotrimeric GatCAB amidotransferase (AdT) complex, composed of A, B and C subunits.</text>
</comment>
<dbReference type="Proteomes" id="UP001152747">
    <property type="component" value="Unassembled WGS sequence"/>
</dbReference>
<dbReference type="InterPro" id="IPR036113">
    <property type="entry name" value="Asp/Glu-ADT_sf_sub_c"/>
</dbReference>
<protein>
    <recommendedName>
        <fullName evidence="1">Glutamyl-tRNA(Gln) amidotransferase subunit C, mitochondrial</fullName>
        <shortName evidence="1">Glu-AdT subunit C</shortName>
        <ecNumber evidence="1">6.3.5.-</ecNumber>
    </recommendedName>
</protein>
<dbReference type="Pfam" id="PF02686">
    <property type="entry name" value="GatC"/>
    <property type="match status" value="1"/>
</dbReference>
<dbReference type="EMBL" id="CANHGI010000003">
    <property type="protein sequence ID" value="CAI5444712.1"/>
    <property type="molecule type" value="Genomic_DNA"/>
</dbReference>
<dbReference type="GO" id="GO:0005739">
    <property type="term" value="C:mitochondrion"/>
    <property type="evidence" value="ECO:0007669"/>
    <property type="project" value="UniProtKB-SubCell"/>
</dbReference>
<dbReference type="GO" id="GO:0005524">
    <property type="term" value="F:ATP binding"/>
    <property type="evidence" value="ECO:0007669"/>
    <property type="project" value="UniProtKB-KW"/>
</dbReference>
<keyword evidence="1" id="KW-0648">Protein biosynthesis</keyword>
<comment type="catalytic activity">
    <reaction evidence="1">
        <text>L-glutamyl-tRNA(Gln) + L-glutamine + ATP + H2O = L-glutaminyl-tRNA(Gln) + L-glutamate + ADP + phosphate + H(+)</text>
        <dbReference type="Rhea" id="RHEA:17521"/>
        <dbReference type="Rhea" id="RHEA-COMP:9681"/>
        <dbReference type="Rhea" id="RHEA-COMP:9684"/>
        <dbReference type="ChEBI" id="CHEBI:15377"/>
        <dbReference type="ChEBI" id="CHEBI:15378"/>
        <dbReference type="ChEBI" id="CHEBI:29985"/>
        <dbReference type="ChEBI" id="CHEBI:30616"/>
        <dbReference type="ChEBI" id="CHEBI:43474"/>
        <dbReference type="ChEBI" id="CHEBI:58359"/>
        <dbReference type="ChEBI" id="CHEBI:78520"/>
        <dbReference type="ChEBI" id="CHEBI:78521"/>
        <dbReference type="ChEBI" id="CHEBI:456216"/>
    </reaction>
</comment>
<dbReference type="InterPro" id="IPR003837">
    <property type="entry name" value="GatC"/>
</dbReference>
<organism evidence="2 3">
    <name type="scientific">Caenorhabditis angaria</name>
    <dbReference type="NCBI Taxonomy" id="860376"/>
    <lineage>
        <taxon>Eukaryota</taxon>
        <taxon>Metazoa</taxon>
        <taxon>Ecdysozoa</taxon>
        <taxon>Nematoda</taxon>
        <taxon>Chromadorea</taxon>
        <taxon>Rhabditida</taxon>
        <taxon>Rhabditina</taxon>
        <taxon>Rhabditomorpha</taxon>
        <taxon>Rhabditoidea</taxon>
        <taxon>Rhabditidae</taxon>
        <taxon>Peloderinae</taxon>
        <taxon>Caenorhabditis</taxon>
    </lineage>
</organism>
<comment type="similarity">
    <text evidence="1">Belongs to the GatC family.</text>
</comment>
<keyword evidence="1" id="KW-0067">ATP-binding</keyword>
<gene>
    <name evidence="2" type="ORF">CAMP_LOCUS7349</name>
</gene>
<comment type="function">
    <text evidence="1">Allows the formation of correctly charged Gln-tRNA(Gln) through the transamidation of misacylated Glu-tRNA(Gln) in the mitochondria. The reaction takes place in the presence of glutamine and ATP through an activated gamma-phospho-Glu-tRNA(Gln).</text>
</comment>
<comment type="caution">
    <text evidence="2">The sequence shown here is derived from an EMBL/GenBank/DDBJ whole genome shotgun (WGS) entry which is preliminary data.</text>
</comment>
<dbReference type="GO" id="GO:0050567">
    <property type="term" value="F:glutaminyl-tRNA synthase (glutamine-hydrolyzing) activity"/>
    <property type="evidence" value="ECO:0007669"/>
    <property type="project" value="UniProtKB-UniRule"/>
</dbReference>
<evidence type="ECO:0000256" key="1">
    <source>
        <dbReference type="HAMAP-Rule" id="MF_03149"/>
    </source>
</evidence>
<keyword evidence="1" id="KW-0436">Ligase</keyword>
<dbReference type="PANTHER" id="PTHR15004:SF0">
    <property type="entry name" value="GLUTAMYL-TRNA(GLN) AMIDOTRANSFERASE SUBUNIT C, MITOCHONDRIAL"/>
    <property type="match status" value="1"/>
</dbReference>
<evidence type="ECO:0000313" key="3">
    <source>
        <dbReference type="Proteomes" id="UP001152747"/>
    </source>
</evidence>
<dbReference type="GO" id="GO:0070681">
    <property type="term" value="P:glutaminyl-tRNAGln biosynthesis via transamidation"/>
    <property type="evidence" value="ECO:0007669"/>
    <property type="project" value="UniProtKB-UniRule"/>
</dbReference>
<dbReference type="GO" id="GO:0032543">
    <property type="term" value="P:mitochondrial translation"/>
    <property type="evidence" value="ECO:0007669"/>
    <property type="project" value="UniProtKB-UniRule"/>
</dbReference>
<evidence type="ECO:0000313" key="2">
    <source>
        <dbReference type="EMBL" id="CAI5444712.1"/>
    </source>
</evidence>